<dbReference type="VEuPathDB" id="FungiDB:CC1G_01564"/>
<dbReference type="GeneID" id="6010391"/>
<evidence type="ECO:0000313" key="1">
    <source>
        <dbReference type="EMBL" id="EAU87917.2"/>
    </source>
</evidence>
<evidence type="ECO:0008006" key="3">
    <source>
        <dbReference type="Google" id="ProtNLM"/>
    </source>
</evidence>
<protein>
    <recommendedName>
        <fullName evidence="3">F-box domain-containing protein</fullName>
    </recommendedName>
</protein>
<dbReference type="RefSeq" id="XP_001833887.2">
    <property type="nucleotide sequence ID" value="XM_001833835.2"/>
</dbReference>
<dbReference type="HOGENOM" id="CLU_590591_0_0_1"/>
<keyword evidence="2" id="KW-1185">Reference proteome</keyword>
<accession>A8NI23</accession>
<organism evidence="1 2">
    <name type="scientific">Coprinopsis cinerea (strain Okayama-7 / 130 / ATCC MYA-4618 / FGSC 9003)</name>
    <name type="common">Inky cap fungus</name>
    <name type="synonym">Hormographiella aspergillata</name>
    <dbReference type="NCBI Taxonomy" id="240176"/>
    <lineage>
        <taxon>Eukaryota</taxon>
        <taxon>Fungi</taxon>
        <taxon>Dikarya</taxon>
        <taxon>Basidiomycota</taxon>
        <taxon>Agaricomycotina</taxon>
        <taxon>Agaricomycetes</taxon>
        <taxon>Agaricomycetidae</taxon>
        <taxon>Agaricales</taxon>
        <taxon>Agaricineae</taxon>
        <taxon>Psathyrellaceae</taxon>
        <taxon>Coprinopsis</taxon>
    </lineage>
</organism>
<proteinExistence type="predicted"/>
<dbReference type="Proteomes" id="UP000001861">
    <property type="component" value="Unassembled WGS sequence"/>
</dbReference>
<evidence type="ECO:0000313" key="2">
    <source>
        <dbReference type="Proteomes" id="UP000001861"/>
    </source>
</evidence>
<sequence length="496" mass="56260">MSMIRAVPAGLNHCSQDPLRNRLTTKTMSPCRNVTAAPIDSVPYEVLGRIFLYYVYHLDEPANETASHPIAAADKFNQNSPLLLSSVYSRWRTVANGTPALWANIAVDNPSENTVFIFQLWLERSQGLPLDLTIIQNFCNRSRHLYGPNSPLGQIVTAALTQSFRWRNIKILAPERELNIPKWMSMPNLKSLDVAIFIERNFKLRLHRELYSRICSAPTLQTVKFSGQCFRPSWIPGIHWSSITTVNIDESISSNKLLKMFKLASSIRKCSIKRLFLTSAARKQNFGVIVAPSLQELELRFTEGCPYFLDHLSLPALVKLTLEVPSPFYEYYGVQVPPRAGLWQRIAQLGERSEWKLTVLDFHCITRRNESSSHNIGTWAASPAFAHLTTFRHHGEGASRTPVESLSALTFRDTFKPMPQLETLDLELGFPYPMEDTDEAICELLLSRTKGINDATLRYANFKMKLDSDILDKCFPLFTDLEIPGVVIECTCLYPS</sequence>
<dbReference type="KEGG" id="cci:CC1G_01564"/>
<gene>
    <name evidence="1" type="ORF">CC1G_01564</name>
</gene>
<dbReference type="InParanoid" id="A8NI23"/>
<dbReference type="EMBL" id="AACS02000010">
    <property type="protein sequence ID" value="EAU87917.2"/>
    <property type="molecule type" value="Genomic_DNA"/>
</dbReference>
<reference evidence="1 2" key="1">
    <citation type="journal article" date="2010" name="Proc. Natl. Acad. Sci. U.S.A.">
        <title>Insights into evolution of multicellular fungi from the assembled chromosomes of the mushroom Coprinopsis cinerea (Coprinus cinereus).</title>
        <authorList>
            <person name="Stajich J.E."/>
            <person name="Wilke S.K."/>
            <person name="Ahren D."/>
            <person name="Au C.H."/>
            <person name="Birren B.W."/>
            <person name="Borodovsky M."/>
            <person name="Burns C."/>
            <person name="Canback B."/>
            <person name="Casselton L.A."/>
            <person name="Cheng C.K."/>
            <person name="Deng J."/>
            <person name="Dietrich F.S."/>
            <person name="Fargo D.C."/>
            <person name="Farman M.L."/>
            <person name="Gathman A.C."/>
            <person name="Goldberg J."/>
            <person name="Guigo R."/>
            <person name="Hoegger P.J."/>
            <person name="Hooker J.B."/>
            <person name="Huggins A."/>
            <person name="James T.Y."/>
            <person name="Kamada T."/>
            <person name="Kilaru S."/>
            <person name="Kodira C."/>
            <person name="Kues U."/>
            <person name="Kupfer D."/>
            <person name="Kwan H.S."/>
            <person name="Lomsadze A."/>
            <person name="Li W."/>
            <person name="Lilly W.W."/>
            <person name="Ma L.J."/>
            <person name="Mackey A.J."/>
            <person name="Manning G."/>
            <person name="Martin F."/>
            <person name="Muraguchi H."/>
            <person name="Natvig D.O."/>
            <person name="Palmerini H."/>
            <person name="Ramesh M.A."/>
            <person name="Rehmeyer C.J."/>
            <person name="Roe B.A."/>
            <person name="Shenoy N."/>
            <person name="Stanke M."/>
            <person name="Ter-Hovhannisyan V."/>
            <person name="Tunlid A."/>
            <person name="Velagapudi R."/>
            <person name="Vision T.J."/>
            <person name="Zeng Q."/>
            <person name="Zolan M.E."/>
            <person name="Pukkila P.J."/>
        </authorList>
    </citation>
    <scope>NUCLEOTIDE SEQUENCE [LARGE SCALE GENOMIC DNA]</scope>
    <source>
        <strain evidence="2">Okayama-7 / 130 / ATCC MYA-4618 / FGSC 9003</strain>
    </source>
</reference>
<dbReference type="AlphaFoldDB" id="A8NI23"/>
<name>A8NI23_COPC7</name>
<comment type="caution">
    <text evidence="1">The sequence shown here is derived from an EMBL/GenBank/DDBJ whole genome shotgun (WGS) entry which is preliminary data.</text>
</comment>
<dbReference type="SUPFAM" id="SSF52047">
    <property type="entry name" value="RNI-like"/>
    <property type="match status" value="1"/>
</dbReference>
<dbReference type="OrthoDB" id="3217549at2759"/>